<comment type="caution">
    <text evidence="3">The sequence shown here is derived from an EMBL/GenBank/DDBJ whole genome shotgun (WGS) entry which is preliminary data.</text>
</comment>
<keyword evidence="2" id="KW-1133">Transmembrane helix</keyword>
<accession>A0ABS8IQU5</accession>
<evidence type="ECO:0000313" key="4">
    <source>
        <dbReference type="Proteomes" id="UP001198701"/>
    </source>
</evidence>
<evidence type="ECO:0000313" key="3">
    <source>
        <dbReference type="EMBL" id="MCC6070212.1"/>
    </source>
</evidence>
<dbReference type="Proteomes" id="UP001198701">
    <property type="component" value="Unassembled WGS sequence"/>
</dbReference>
<feature type="region of interest" description="Disordered" evidence="1">
    <location>
        <begin position="165"/>
        <end position="186"/>
    </location>
</feature>
<protein>
    <recommendedName>
        <fullName evidence="5">DUF697 domain-containing protein</fullName>
    </recommendedName>
</protein>
<evidence type="ECO:0008006" key="5">
    <source>
        <dbReference type="Google" id="ProtNLM"/>
    </source>
</evidence>
<keyword evidence="2" id="KW-0812">Transmembrane</keyword>
<proteinExistence type="predicted"/>
<evidence type="ECO:0000256" key="1">
    <source>
        <dbReference type="SAM" id="MobiDB-lite"/>
    </source>
</evidence>
<name>A0ABS8IQU5_9BURK</name>
<gene>
    <name evidence="3" type="ORF">LMJ30_04460</name>
</gene>
<dbReference type="RefSeq" id="WP_229431144.1">
    <property type="nucleotide sequence ID" value="NZ_JAJHPV010000009.1"/>
</dbReference>
<feature type="transmembrane region" description="Helical" evidence="2">
    <location>
        <begin position="123"/>
        <end position="143"/>
    </location>
</feature>
<keyword evidence="4" id="KW-1185">Reference proteome</keyword>
<evidence type="ECO:0000256" key="2">
    <source>
        <dbReference type="SAM" id="Phobius"/>
    </source>
</evidence>
<organism evidence="3 4">
    <name type="scientific">Massilia agrisoli</name>
    <dbReference type="NCBI Taxonomy" id="2892444"/>
    <lineage>
        <taxon>Bacteria</taxon>
        <taxon>Pseudomonadati</taxon>
        <taxon>Pseudomonadota</taxon>
        <taxon>Betaproteobacteria</taxon>
        <taxon>Burkholderiales</taxon>
        <taxon>Oxalobacteraceae</taxon>
        <taxon>Telluria group</taxon>
        <taxon>Massilia</taxon>
    </lineage>
</organism>
<sequence length="186" mass="19949">MTSYEATQWGPIPVNSKEINDVRERCRQLVRRKAMMAAGVSAIPIPGIDVVSDLSMFAKLVDEVNTSFGLTPEQIDRLQPSHKLIAYKAAVGIGGMLVGKIVSRELLLGVFKRMGMRSAAKSATKFVPIAGAIAAAGIGFAVFRHLGYKHVEACANVARELSGAQPEPAWAGPNEKPAAQEEHGRL</sequence>
<dbReference type="EMBL" id="JAJHPV010000009">
    <property type="protein sequence ID" value="MCC6070212.1"/>
    <property type="molecule type" value="Genomic_DNA"/>
</dbReference>
<feature type="transmembrane region" description="Helical" evidence="2">
    <location>
        <begin position="84"/>
        <end position="103"/>
    </location>
</feature>
<keyword evidence="2" id="KW-0472">Membrane</keyword>
<reference evidence="3 4" key="1">
    <citation type="submission" date="2021-11" db="EMBL/GenBank/DDBJ databases">
        <authorList>
            <person name="Huq M.A."/>
        </authorList>
    </citation>
    <scope>NUCLEOTIDE SEQUENCE [LARGE SCALE GENOMIC DNA]</scope>
    <source>
        <strain evidence="3 4">MAHUQ-52</strain>
    </source>
</reference>